<dbReference type="GeneID" id="9166148"/>
<dbReference type="InterPro" id="IPR003593">
    <property type="entry name" value="AAA+_ATPase"/>
</dbReference>
<name>D5U2N5_THEAM</name>
<organism evidence="5 6">
    <name type="scientific">Thermosphaera aggregans (strain DSM 11486 / M11TL)</name>
    <dbReference type="NCBI Taxonomy" id="633148"/>
    <lineage>
        <taxon>Archaea</taxon>
        <taxon>Thermoproteota</taxon>
        <taxon>Thermoprotei</taxon>
        <taxon>Desulfurococcales</taxon>
        <taxon>Desulfurococcaceae</taxon>
        <taxon>Thermosphaera</taxon>
    </lineage>
</organism>
<keyword evidence="1" id="KW-0813">Transport</keyword>
<dbReference type="OrthoDB" id="18209at2157"/>
<dbReference type="EMBL" id="CP001939">
    <property type="protein sequence ID" value="ADG91385.1"/>
    <property type="molecule type" value="Genomic_DNA"/>
</dbReference>
<reference evidence="5 6" key="1">
    <citation type="journal article" date="2010" name="Stand. Genomic Sci.">
        <title>Complete genome sequence of Thermosphaera aggregans type strain (M11TL).</title>
        <authorList>
            <person name="Spring S."/>
            <person name="Rachel R."/>
            <person name="Lapidus A."/>
            <person name="Davenport K."/>
            <person name="Tice H."/>
            <person name="Copeland A."/>
            <person name="Cheng J.F."/>
            <person name="Lucas S."/>
            <person name="Chen F."/>
            <person name="Nolan M."/>
            <person name="Bruce D."/>
            <person name="Goodwin L."/>
            <person name="Pitluck S."/>
            <person name="Ivanova N."/>
            <person name="Mavromatis K."/>
            <person name="Ovchinnikova G."/>
            <person name="Pati A."/>
            <person name="Chen A."/>
            <person name="Palaniappan K."/>
            <person name="Land M."/>
            <person name="Hauser L."/>
            <person name="Chang Y.J."/>
            <person name="Jeffries C.C."/>
            <person name="Brettin T."/>
            <person name="Detter J.C."/>
            <person name="Tapia R."/>
            <person name="Han C."/>
            <person name="Heimerl T."/>
            <person name="Weikl F."/>
            <person name="Brambilla E."/>
            <person name="Goker M."/>
            <person name="Bristow J."/>
            <person name="Eisen J.A."/>
            <person name="Markowitz V."/>
            <person name="Hugenholtz P."/>
            <person name="Kyrpides N.C."/>
            <person name="Klenk H.P."/>
        </authorList>
    </citation>
    <scope>NUCLEOTIDE SEQUENCE [LARGE SCALE GENOMIC DNA]</scope>
    <source>
        <strain evidence="6">DSM 11486 / M11TL</strain>
    </source>
</reference>
<dbReference type="NCBIfam" id="TIGR01727">
    <property type="entry name" value="oligo_HPY"/>
    <property type="match status" value="1"/>
</dbReference>
<sequence length="333" mass="37039">MEHLNISNLSAYYRQLIVNKEFLVKAVDKVSLNLMEGEVLGVVGESGCGKSTLARAVMMNIIPPLEYIGGRITLTTRGGNVLELNKLTRNDLKKMVWGKHVAIVPQDAMSALMPTLKIKRIAYDIVRSHDDSVDYSTALEALRNRLTSLGLSERVADMYPFELSGGMGQRTVIAMATLLSPEVLIVDEPTSALDVLSQKIVLKTLMDLMKRKYVDSMMFISHDIATVRQVASRIAVMYAGKIVEVAPTEEILQNPLHPYTKGLMESIASLEPEVRMRGIKYIPGQPPSLINPPSGCRFADRCSYAMDICRREEPALVEVSPDHSVACWLHIRR</sequence>
<dbReference type="GO" id="GO:0016887">
    <property type="term" value="F:ATP hydrolysis activity"/>
    <property type="evidence" value="ECO:0007669"/>
    <property type="project" value="InterPro"/>
</dbReference>
<evidence type="ECO:0000256" key="2">
    <source>
        <dbReference type="ARBA" id="ARBA00022741"/>
    </source>
</evidence>
<keyword evidence="2" id="KW-0547">Nucleotide-binding</keyword>
<evidence type="ECO:0000259" key="4">
    <source>
        <dbReference type="PROSITE" id="PS50893"/>
    </source>
</evidence>
<dbReference type="GO" id="GO:0005524">
    <property type="term" value="F:ATP binding"/>
    <property type="evidence" value="ECO:0007669"/>
    <property type="project" value="UniProtKB-KW"/>
</dbReference>
<dbReference type="InterPro" id="IPR003439">
    <property type="entry name" value="ABC_transporter-like_ATP-bd"/>
</dbReference>
<reference evidence="6" key="2">
    <citation type="journal article" date="2010" name="Stand. Genomic Sci.">
        <title>Complete genome sequence of Thermosphaera aggregans type strain (M11TLT).</title>
        <authorList>
            <person name="Spring S."/>
            <person name="Rachel R."/>
            <person name="Lapidus A."/>
            <person name="Davenport K."/>
            <person name="Tice H."/>
            <person name="Copeland A."/>
            <person name="Cheng J.-F."/>
            <person name="Lucas S."/>
            <person name="Chen F."/>
            <person name="Nolan M."/>
            <person name="Bruce D."/>
            <person name="Goodwin L."/>
            <person name="Pitluck S."/>
            <person name="Ivanova N."/>
            <person name="Mavromatis K."/>
            <person name="Ovchinnikova G."/>
            <person name="Pati A."/>
            <person name="Chen A."/>
            <person name="Palaniappan K."/>
            <person name="Land M."/>
            <person name="Hauser L."/>
            <person name="Chang Y.-J."/>
            <person name="Jeffries C.C."/>
            <person name="Brettin T."/>
            <person name="Detter J.C."/>
            <person name="Tapia R."/>
            <person name="Han C."/>
            <person name="Heimerl T."/>
            <person name="Weikl F."/>
            <person name="Brambilla E."/>
            <person name="Goker M."/>
            <person name="Bristow J."/>
            <person name="Eisen J.A."/>
            <person name="Markowitz V."/>
            <person name="Hugenholtz P."/>
            <person name="Kyrpides N.C."/>
            <person name="Klenk H.-P."/>
        </authorList>
    </citation>
    <scope>NUCLEOTIDE SEQUENCE [LARGE SCALE GENOMIC DNA]</scope>
    <source>
        <strain evidence="6">DSM 11486 / M11TL</strain>
    </source>
</reference>
<protein>
    <submittedName>
        <fullName evidence="5">Oligopeptide/dipeptide ABC transporter, ATPase subunit</fullName>
    </submittedName>
</protein>
<dbReference type="Pfam" id="PF08352">
    <property type="entry name" value="oligo_HPY"/>
    <property type="match status" value="1"/>
</dbReference>
<dbReference type="KEGG" id="tag:Tagg_1116"/>
<dbReference type="SUPFAM" id="SSF52540">
    <property type="entry name" value="P-loop containing nucleoside triphosphate hydrolases"/>
    <property type="match status" value="1"/>
</dbReference>
<dbReference type="SMART" id="SM00382">
    <property type="entry name" value="AAA"/>
    <property type="match status" value="1"/>
</dbReference>
<evidence type="ECO:0000313" key="6">
    <source>
        <dbReference type="Proteomes" id="UP000002376"/>
    </source>
</evidence>
<dbReference type="PANTHER" id="PTHR43067">
    <property type="entry name" value="OLIGOPEPTIDE/DIPEPTIDE ABC TRANSPORTER, ATPASE SUBUNIT"/>
    <property type="match status" value="1"/>
</dbReference>
<dbReference type="InterPro" id="IPR013563">
    <property type="entry name" value="Oligopep_ABC_C"/>
</dbReference>
<dbReference type="Proteomes" id="UP000002376">
    <property type="component" value="Chromosome"/>
</dbReference>
<dbReference type="CDD" id="cd03257">
    <property type="entry name" value="ABC_NikE_OppD_transporters"/>
    <property type="match status" value="1"/>
</dbReference>
<evidence type="ECO:0000256" key="3">
    <source>
        <dbReference type="ARBA" id="ARBA00022840"/>
    </source>
</evidence>
<keyword evidence="6" id="KW-1185">Reference proteome</keyword>
<reference key="3">
    <citation type="submission" date="2010-02" db="EMBL/GenBank/DDBJ databases">
        <title>Complete genome sequence of Thermosphaera aggregans type strain (M11TL).</title>
        <authorList>
            <consortium name="US DOE Joint Genome Institute (JGI-PGF)"/>
            <person name="Spring S."/>
            <person name="Lapidus A."/>
            <person name="Munk C."/>
            <person name="Schroeder M."/>
            <person name="Glavina Del Rio T."/>
            <person name="Tice H."/>
            <person name="Copeland A."/>
            <person name="Cheng J.-F."/>
            <person name="Lucas S."/>
            <person name="Chen F."/>
            <person name="Nolan M."/>
            <person name="Bruce D."/>
            <person name="Goodwin L."/>
            <person name="Pitluck S."/>
            <person name="Ivanova N."/>
            <person name="Mavromatis K."/>
            <person name="Ovchinnikova G."/>
            <person name="Pati A."/>
            <person name="Chen A."/>
            <person name="Palaniappan K."/>
            <person name="Land M."/>
            <person name="Hauser L."/>
            <person name="Chang Y.-J."/>
            <person name="Jeffries C.C."/>
            <person name="Brettin T."/>
            <person name="Detter J.C."/>
            <person name="Tapia R."/>
            <person name="Han C."/>
            <person name="Chain P."/>
            <person name="Heimerl T."/>
            <person name="Weik F."/>
            <person name="Goker M."/>
            <person name="Rachel R."/>
            <person name="Bristow J."/>
            <person name="Eisen J.A."/>
            <person name="Markowitz V."/>
            <person name="Hugenholtz P."/>
            <person name="Kyrpides N.C."/>
            <person name="Klenk H.-P."/>
        </authorList>
    </citation>
    <scope>NUCLEOTIDE SEQUENCE</scope>
    <source>
        <strain>DSM 11486</strain>
    </source>
</reference>
<dbReference type="GO" id="GO:0015833">
    <property type="term" value="P:peptide transport"/>
    <property type="evidence" value="ECO:0007669"/>
    <property type="project" value="InterPro"/>
</dbReference>
<dbReference type="RefSeq" id="WP_013129978.1">
    <property type="nucleotide sequence ID" value="NC_014160.1"/>
</dbReference>
<gene>
    <name evidence="5" type="ordered locus">Tagg_1116</name>
</gene>
<dbReference type="Gene3D" id="3.40.50.300">
    <property type="entry name" value="P-loop containing nucleotide triphosphate hydrolases"/>
    <property type="match status" value="1"/>
</dbReference>
<accession>D5U2N5</accession>
<proteinExistence type="predicted"/>
<evidence type="ECO:0000313" key="5">
    <source>
        <dbReference type="EMBL" id="ADG91385.1"/>
    </source>
</evidence>
<dbReference type="InterPro" id="IPR027417">
    <property type="entry name" value="P-loop_NTPase"/>
</dbReference>
<keyword evidence="3" id="KW-0067">ATP-binding</keyword>
<dbReference type="STRING" id="633148.Tagg_1116"/>
<evidence type="ECO:0000256" key="1">
    <source>
        <dbReference type="ARBA" id="ARBA00022448"/>
    </source>
</evidence>
<feature type="domain" description="ABC transporter" evidence="4">
    <location>
        <begin position="4"/>
        <end position="264"/>
    </location>
</feature>
<dbReference type="HOGENOM" id="CLU_000604_1_23_2"/>
<dbReference type="Pfam" id="PF00005">
    <property type="entry name" value="ABC_tran"/>
    <property type="match status" value="1"/>
</dbReference>
<dbReference type="PROSITE" id="PS50893">
    <property type="entry name" value="ABC_TRANSPORTER_2"/>
    <property type="match status" value="1"/>
</dbReference>
<dbReference type="AlphaFoldDB" id="D5U2N5"/>
<dbReference type="eggNOG" id="arCOG00181">
    <property type="taxonomic scope" value="Archaea"/>
</dbReference>
<dbReference type="PANTHER" id="PTHR43067:SF3">
    <property type="entry name" value="MALTOSE ABC TRANSPORTER, ATP-BINDING PROTEIN"/>
    <property type="match status" value="1"/>
</dbReference>